<dbReference type="InterPro" id="IPR039537">
    <property type="entry name" value="Retrotran_Ty1/copia-like"/>
</dbReference>
<dbReference type="GO" id="GO:0003676">
    <property type="term" value="F:nucleic acid binding"/>
    <property type="evidence" value="ECO:0007669"/>
    <property type="project" value="InterPro"/>
</dbReference>
<organism evidence="2">
    <name type="scientific">Tanacetum cinerariifolium</name>
    <name type="common">Dalmatian daisy</name>
    <name type="synonym">Chrysanthemum cinerariifolium</name>
    <dbReference type="NCBI Taxonomy" id="118510"/>
    <lineage>
        <taxon>Eukaryota</taxon>
        <taxon>Viridiplantae</taxon>
        <taxon>Streptophyta</taxon>
        <taxon>Embryophyta</taxon>
        <taxon>Tracheophyta</taxon>
        <taxon>Spermatophyta</taxon>
        <taxon>Magnoliopsida</taxon>
        <taxon>eudicotyledons</taxon>
        <taxon>Gunneridae</taxon>
        <taxon>Pentapetalae</taxon>
        <taxon>asterids</taxon>
        <taxon>campanulids</taxon>
        <taxon>Asterales</taxon>
        <taxon>Asteraceae</taxon>
        <taxon>Asteroideae</taxon>
        <taxon>Anthemideae</taxon>
        <taxon>Anthemidinae</taxon>
        <taxon>Tanacetum</taxon>
    </lineage>
</organism>
<dbReference type="Gene3D" id="3.30.420.10">
    <property type="entry name" value="Ribonuclease H-like superfamily/Ribonuclease H"/>
    <property type="match status" value="1"/>
</dbReference>
<reference evidence="2" key="1">
    <citation type="journal article" date="2019" name="Sci. Rep.">
        <title>Draft genome of Tanacetum cinerariifolium, the natural source of mosquito coil.</title>
        <authorList>
            <person name="Yamashiro T."/>
            <person name="Shiraishi A."/>
            <person name="Satake H."/>
            <person name="Nakayama K."/>
        </authorList>
    </citation>
    <scope>NUCLEOTIDE SEQUENCE</scope>
</reference>
<dbReference type="SUPFAM" id="SSF53098">
    <property type="entry name" value="Ribonuclease H-like"/>
    <property type="match status" value="1"/>
</dbReference>
<evidence type="ECO:0000256" key="1">
    <source>
        <dbReference type="SAM" id="MobiDB-lite"/>
    </source>
</evidence>
<protein>
    <submittedName>
        <fullName evidence="2">Ribonuclease H-like domain-containing protein</fullName>
    </submittedName>
</protein>
<dbReference type="InterPro" id="IPR012337">
    <property type="entry name" value="RNaseH-like_sf"/>
</dbReference>
<feature type="region of interest" description="Disordered" evidence="1">
    <location>
        <begin position="218"/>
        <end position="245"/>
    </location>
</feature>
<gene>
    <name evidence="2" type="ORF">Tci_551691</name>
</gene>
<name>A0A699IPB6_TANCI</name>
<dbReference type="EMBL" id="BKCJ010324894">
    <property type="protein sequence ID" value="GEZ79718.1"/>
    <property type="molecule type" value="Genomic_DNA"/>
</dbReference>
<accession>A0A699IPB6</accession>
<proteinExistence type="predicted"/>
<sequence>MNLLYGTGDWSCQLQEHEQTDKGNARTLQQNEVAERKNRTLIEAARTMLVDSFLPTIFWTEAVATACYVLNRVLVTKPHAKTPYELLTGDKPSISYLKPFGCHVTILNTSESLGKFDKKSDEDNLDKFTELQSLQRQEHAGKEEADRLTLAFLSLNPILDVGSASIGSSISAGSTPLVYAGSIPPMSPCASPISANRHFISAGKSHVPAARLPIFAGRSTSVGRPTDSAGRHVSAGRPSGSATRTHVPADRILGKVTKTTSSDRFPRALSVENSDIHDGLTIFDCPKSGIFTSSSYDKDFSGLDANNLESSFDVSSIITKRIHTIHPTS</sequence>
<dbReference type="PANTHER" id="PTHR42648:SF32">
    <property type="entry name" value="RIBONUCLEASE H-LIKE DOMAIN, GAG-PRE-INTEGRASE DOMAIN PROTEIN-RELATED"/>
    <property type="match status" value="1"/>
</dbReference>
<comment type="caution">
    <text evidence="2">The sequence shown here is derived from an EMBL/GenBank/DDBJ whole genome shotgun (WGS) entry which is preliminary data.</text>
</comment>
<evidence type="ECO:0000313" key="2">
    <source>
        <dbReference type="EMBL" id="GEZ79718.1"/>
    </source>
</evidence>
<dbReference type="InterPro" id="IPR036397">
    <property type="entry name" value="RNaseH_sf"/>
</dbReference>
<dbReference type="AlphaFoldDB" id="A0A699IPB6"/>
<dbReference type="PANTHER" id="PTHR42648">
    <property type="entry name" value="TRANSPOSASE, PUTATIVE-RELATED"/>
    <property type="match status" value="1"/>
</dbReference>